<comment type="caution">
    <text evidence="1">The sequence shown here is derived from an EMBL/GenBank/DDBJ whole genome shotgun (WGS) entry which is preliminary data.</text>
</comment>
<evidence type="ECO:0000313" key="1">
    <source>
        <dbReference type="EMBL" id="KAJ9636254.1"/>
    </source>
</evidence>
<dbReference type="EMBL" id="JAPDRP010000025">
    <property type="protein sequence ID" value="KAJ9636254.1"/>
    <property type="molecule type" value="Genomic_DNA"/>
</dbReference>
<protein>
    <submittedName>
        <fullName evidence="1">Oxysterol-binding protein OBPa</fullName>
    </submittedName>
</protein>
<evidence type="ECO:0000313" key="2">
    <source>
        <dbReference type="Proteomes" id="UP001172680"/>
    </source>
</evidence>
<proteinExistence type="predicted"/>
<sequence>MVLGHLTGHRRHSSASARSSTEETRDSVNDKDEEALDSEQGNMLLHIISQLRPGADLSRVTLPTFILEPRSMLERITNFMAHPELMLPMPKIQDPVQRFVAVTRFYLSGWHIKPPGVKKPLNPILGETFTGYWEYPDNTKGYYIAEQTSHHPPKSSYFFMAPDHYIRIDGCLKPRSKFLGNSAASLMEGIAVMRFLNHGERYFVTQPNMYARGILFGKMKYELGDHAYIRCPETGLSADIEFKVKGWVSGGYDAIGGSIKDANDKTLFELSGTWNGAMYIKDLATGKKELLFDATNAKETPPSTRPLSEQTDRESQKLWAKVTAAIKKRDQNTATDEKAKIEDRQREEAAERADNGVDWQPSLFRRVRGGRGGSEEGEEDLEWILNAKIDGRTPEEQTKQILQVAAILPGQTPERRFSIPERHLHSDQAHPGNQQQAQPTYQQQTQPTYQQQAQPMNQQQVQPAYQQQALPIYGQQAQPMYQQQTQPPAPQQRHYHGDLIDFGHHNDQRYVPQQQPLGQTHVLQSQPAHPPGSNRLARKDSETADVDEFVDAES</sequence>
<keyword evidence="2" id="KW-1185">Reference proteome</keyword>
<name>A0ACC2YMC4_9PEZI</name>
<dbReference type="Proteomes" id="UP001172680">
    <property type="component" value="Unassembled WGS sequence"/>
</dbReference>
<organism evidence="1 2">
    <name type="scientific">Coniosporium tulheliwenetii</name>
    <dbReference type="NCBI Taxonomy" id="3383036"/>
    <lineage>
        <taxon>Eukaryota</taxon>
        <taxon>Fungi</taxon>
        <taxon>Dikarya</taxon>
        <taxon>Ascomycota</taxon>
        <taxon>Pezizomycotina</taxon>
        <taxon>Dothideomycetes</taxon>
        <taxon>Dothideomycetes incertae sedis</taxon>
        <taxon>Coniosporium</taxon>
    </lineage>
</organism>
<accession>A0ACC2YMC4</accession>
<gene>
    <name evidence="1" type="primary">OSH6</name>
    <name evidence="1" type="ORF">H2199_007929</name>
</gene>
<reference evidence="1" key="1">
    <citation type="submission" date="2022-10" db="EMBL/GenBank/DDBJ databases">
        <title>Culturing micro-colonial fungi from biological soil crusts in the Mojave desert and describing Neophaeococcomyces mojavensis, and introducing the new genera and species Taxawa tesnikishii.</title>
        <authorList>
            <person name="Kurbessoian T."/>
            <person name="Stajich J.E."/>
        </authorList>
    </citation>
    <scope>NUCLEOTIDE SEQUENCE</scope>
    <source>
        <strain evidence="1">JES_115</strain>
    </source>
</reference>